<reference evidence="2 3" key="1">
    <citation type="journal article" date="2016" name="Mol. Biol. Evol.">
        <title>Comparative Genomics of Early-Diverging Mushroom-Forming Fungi Provides Insights into the Origins of Lignocellulose Decay Capabilities.</title>
        <authorList>
            <person name="Nagy L.G."/>
            <person name="Riley R."/>
            <person name="Tritt A."/>
            <person name="Adam C."/>
            <person name="Daum C."/>
            <person name="Floudas D."/>
            <person name="Sun H."/>
            <person name="Yadav J.S."/>
            <person name="Pangilinan J."/>
            <person name="Larsson K.H."/>
            <person name="Matsuura K."/>
            <person name="Barry K."/>
            <person name="Labutti K."/>
            <person name="Kuo R."/>
            <person name="Ohm R.A."/>
            <person name="Bhattacharya S.S."/>
            <person name="Shirouzu T."/>
            <person name="Yoshinaga Y."/>
            <person name="Martin F.M."/>
            <person name="Grigoriev I.V."/>
            <person name="Hibbett D.S."/>
        </authorList>
    </citation>
    <scope>NUCLEOTIDE SEQUENCE [LARGE SCALE GENOMIC DNA]</scope>
    <source>
        <strain evidence="2 3">CBS 109695</strain>
    </source>
</reference>
<gene>
    <name evidence="2" type="ORF">FIBSPDRAFT_956038</name>
</gene>
<dbReference type="EMBL" id="KV417570">
    <property type="protein sequence ID" value="KZP18665.1"/>
    <property type="molecule type" value="Genomic_DNA"/>
</dbReference>
<name>A0A166HB00_9AGAM</name>
<protein>
    <submittedName>
        <fullName evidence="2">Uncharacterized protein</fullName>
    </submittedName>
</protein>
<dbReference type="AlphaFoldDB" id="A0A166HB00"/>
<feature type="region of interest" description="Disordered" evidence="1">
    <location>
        <begin position="154"/>
        <end position="198"/>
    </location>
</feature>
<feature type="compositionally biased region" description="Acidic residues" evidence="1">
    <location>
        <begin position="174"/>
        <end position="184"/>
    </location>
</feature>
<evidence type="ECO:0000313" key="2">
    <source>
        <dbReference type="EMBL" id="KZP18665.1"/>
    </source>
</evidence>
<feature type="compositionally biased region" description="Low complexity" evidence="1">
    <location>
        <begin position="158"/>
        <end position="168"/>
    </location>
</feature>
<dbReference type="CDD" id="cd00084">
    <property type="entry name" value="HMG-box_SF"/>
    <property type="match status" value="1"/>
</dbReference>
<sequence length="355" mass="39899">MASASEVAMQALLLSHLCSLSGFEAAPSLRALSFSFFLRLRSVRSPLLSPDTLGFDPQPPARFPGSPRLLPSLTTRDTSESRLSVTESITPAPRTFPMEHISTDPGALQCPDFTLQEWAVTRDEVIAGNPNTTHASAAAILAVGWKAANNEQKRRWTAQQLADQQAEQARTDEQQAEELREEEDRERRRTDAADNEKKKYKQKFLPIPDRPLSVDLLVELYFCTPPGIQAALSNPKWMLDASSIGQDEDGNLIVTSKADQQTAKGLIQDDNLSMGQFCLATPIFLQQAVLAGWPEDHLHMFAQFWSALQNHSWGWHTDPLRTSEEIYYEERNQKDTPHDTLLHREFALHMCPNNH</sequence>
<keyword evidence="3" id="KW-1185">Reference proteome</keyword>
<evidence type="ECO:0000256" key="1">
    <source>
        <dbReference type="SAM" id="MobiDB-lite"/>
    </source>
</evidence>
<organism evidence="2 3">
    <name type="scientific">Athelia psychrophila</name>
    <dbReference type="NCBI Taxonomy" id="1759441"/>
    <lineage>
        <taxon>Eukaryota</taxon>
        <taxon>Fungi</taxon>
        <taxon>Dikarya</taxon>
        <taxon>Basidiomycota</taxon>
        <taxon>Agaricomycotina</taxon>
        <taxon>Agaricomycetes</taxon>
        <taxon>Agaricomycetidae</taxon>
        <taxon>Atheliales</taxon>
        <taxon>Atheliaceae</taxon>
        <taxon>Athelia</taxon>
    </lineage>
</organism>
<proteinExistence type="predicted"/>
<feature type="compositionally biased region" description="Polar residues" evidence="1">
    <location>
        <begin position="72"/>
        <end position="86"/>
    </location>
</feature>
<dbReference type="Proteomes" id="UP000076532">
    <property type="component" value="Unassembled WGS sequence"/>
</dbReference>
<accession>A0A166HB00</accession>
<feature type="region of interest" description="Disordered" evidence="1">
    <location>
        <begin position="54"/>
        <end position="86"/>
    </location>
</feature>
<evidence type="ECO:0000313" key="3">
    <source>
        <dbReference type="Proteomes" id="UP000076532"/>
    </source>
</evidence>
<feature type="compositionally biased region" description="Basic and acidic residues" evidence="1">
    <location>
        <begin position="185"/>
        <end position="197"/>
    </location>
</feature>